<dbReference type="EMBL" id="HBIJ01000380">
    <property type="protein sequence ID" value="CAE0359583.1"/>
    <property type="molecule type" value="Transcribed_RNA"/>
</dbReference>
<dbReference type="SUPFAM" id="SSF53474">
    <property type="entry name" value="alpha/beta-Hydrolases"/>
    <property type="match status" value="1"/>
</dbReference>
<proteinExistence type="predicted"/>
<dbReference type="InterPro" id="IPR029058">
    <property type="entry name" value="AB_hydrolase_fold"/>
</dbReference>
<protein>
    <recommendedName>
        <fullName evidence="1">AB hydrolase-1 domain-containing protein</fullName>
    </recommendedName>
</protein>
<gene>
    <name evidence="2" type="ORF">ALAG00032_LOCUS311</name>
</gene>
<name>A0A7S3NID3_9STRA</name>
<sequence>MLIKQPALFKRTQTSYNKAWILSSTRDFEESSIIESSLSRLVSVAESKVSPLRYDRLRWYEEVMALATGVFAGVLAATTKEMTTKQILKVTFWLCLSWICSREVLRELNHSPQYTTKQLGFQYTKNGVHYVTQRNAARVLHCSHGFGANCLSFSALASCLNQTNDPSILAHDHPGFGLSVCDFNDGSALDGSIAIELTDSLDQVIYLGHSFGALAATEAALYRNAPLILIAPAISVRRRRQNSFLLRIMRIVAPLLSSTTRFILRRAVHSSGFWEIGLSAAWGDKTANTTAFYALPSRCEGWDRRLFSFLKNRLYSDEPADDQILIREAAKRLPGVLLIHGTQDPVLTVDNSRLLFCALPQANLIEVNNAGHNAHEQFPHAVTNSIRSFLAEHHLENMIEQSINEERYSSSATYTWPELDHHNERGPIAVLGKSRIAVTPQWPILSYYNSSRSVPRISCRPPSSPCDK</sequence>
<evidence type="ECO:0000313" key="2">
    <source>
        <dbReference type="EMBL" id="CAE0359583.1"/>
    </source>
</evidence>
<evidence type="ECO:0000259" key="1">
    <source>
        <dbReference type="Pfam" id="PF12697"/>
    </source>
</evidence>
<dbReference type="Pfam" id="PF12697">
    <property type="entry name" value="Abhydrolase_6"/>
    <property type="match status" value="1"/>
</dbReference>
<dbReference type="PANTHER" id="PTHR43689">
    <property type="entry name" value="HYDROLASE"/>
    <property type="match status" value="1"/>
</dbReference>
<feature type="domain" description="AB hydrolase-1" evidence="1">
    <location>
        <begin position="144"/>
        <end position="382"/>
    </location>
</feature>
<reference evidence="2" key="1">
    <citation type="submission" date="2021-01" db="EMBL/GenBank/DDBJ databases">
        <authorList>
            <person name="Corre E."/>
            <person name="Pelletier E."/>
            <person name="Niang G."/>
            <person name="Scheremetjew M."/>
            <person name="Finn R."/>
            <person name="Kale V."/>
            <person name="Holt S."/>
            <person name="Cochrane G."/>
            <person name="Meng A."/>
            <person name="Brown T."/>
            <person name="Cohen L."/>
        </authorList>
    </citation>
    <scope>NUCLEOTIDE SEQUENCE</scope>
    <source>
        <strain evidence="2">CCMP1510</strain>
    </source>
</reference>
<dbReference type="Gene3D" id="3.40.50.1820">
    <property type="entry name" value="alpha/beta hydrolase"/>
    <property type="match status" value="1"/>
</dbReference>
<organism evidence="2">
    <name type="scientific">Aureoumbra lagunensis</name>
    <dbReference type="NCBI Taxonomy" id="44058"/>
    <lineage>
        <taxon>Eukaryota</taxon>
        <taxon>Sar</taxon>
        <taxon>Stramenopiles</taxon>
        <taxon>Ochrophyta</taxon>
        <taxon>Pelagophyceae</taxon>
        <taxon>Pelagomonadales</taxon>
        <taxon>Aureoumbra</taxon>
    </lineage>
</organism>
<dbReference type="InterPro" id="IPR000073">
    <property type="entry name" value="AB_hydrolase_1"/>
</dbReference>
<dbReference type="AlphaFoldDB" id="A0A7S3NID3"/>
<dbReference type="PANTHER" id="PTHR43689:SF8">
    <property type="entry name" value="ALPHA_BETA-HYDROLASES SUPERFAMILY PROTEIN"/>
    <property type="match status" value="1"/>
</dbReference>
<accession>A0A7S3NID3</accession>